<dbReference type="CDD" id="cd01029">
    <property type="entry name" value="TOPRIM_primases"/>
    <property type="match status" value="1"/>
</dbReference>
<feature type="coiled-coil region" evidence="1">
    <location>
        <begin position="60"/>
        <end position="88"/>
    </location>
</feature>
<dbReference type="SMART" id="SM00493">
    <property type="entry name" value="TOPRIM"/>
    <property type="match status" value="1"/>
</dbReference>
<dbReference type="Pfam" id="PF13662">
    <property type="entry name" value="Toprim_4"/>
    <property type="match status" value="1"/>
</dbReference>
<dbReference type="Proteomes" id="UP000653305">
    <property type="component" value="Unassembled WGS sequence"/>
</dbReference>
<evidence type="ECO:0000313" key="4">
    <source>
        <dbReference type="Proteomes" id="UP000653305"/>
    </source>
</evidence>
<name>A0A830CLF8_9LAMI</name>
<reference evidence="3" key="1">
    <citation type="submission" date="2020-07" db="EMBL/GenBank/DDBJ databases">
        <title>Ethylene signaling mediates host invasion by parasitic plants.</title>
        <authorList>
            <person name="Yoshida S."/>
        </authorList>
    </citation>
    <scope>NUCLEOTIDE SEQUENCE</scope>
    <source>
        <strain evidence="3">Okayama</strain>
    </source>
</reference>
<protein>
    <submittedName>
        <fullName evidence="3">Primase homolog protein</fullName>
    </submittedName>
</protein>
<dbReference type="PANTHER" id="PTHR12873:SF6">
    <property type="entry name" value="TOPRIM DOMAIN-CONTAINING PROTEIN"/>
    <property type="match status" value="1"/>
</dbReference>
<dbReference type="PANTHER" id="PTHR12873">
    <property type="entry name" value="T7-LIKE MITOCHONDRIAL DNA HELICASE"/>
    <property type="match status" value="1"/>
</dbReference>
<keyword evidence="1" id="KW-0175">Coiled coil</keyword>
<feature type="domain" description="Toprim" evidence="2">
    <location>
        <begin position="231"/>
        <end position="320"/>
    </location>
</feature>
<gene>
    <name evidence="3" type="ORF">PHJA_001736700</name>
</gene>
<comment type="caution">
    <text evidence="3">The sequence shown here is derived from an EMBL/GenBank/DDBJ whole genome shotgun (WGS) entry which is preliminary data.</text>
</comment>
<evidence type="ECO:0000256" key="1">
    <source>
        <dbReference type="SAM" id="Coils"/>
    </source>
</evidence>
<dbReference type="EMBL" id="BMAC01000411">
    <property type="protein sequence ID" value="GFP95925.1"/>
    <property type="molecule type" value="Genomic_DNA"/>
</dbReference>
<sequence>MHLQSSLRAPPSPPPCRFTLSTSSNLFYFPNRPNCLLPYYAEPISRISLHCGGSRSFSPSAKLTANANEAEEKKTDKLKQNLEALGINADYCTPGQFNLLYCPKCEGGVPIHRSLSLHISKNRSFALWRCFHLQCGWAGKVFADPKKGESLKLENLGDELLAYFAERMISKETLLRNNVMQVVGDRKIIAFPYKQNGQLVGCKYRTVEKKFWQAKDTEKVFYGLDDIAEADKIIIVEGELDKLSVEEAGYYNCVSVPGGAPQTVSLKELPSLEKDTTFQYLWNCKDYFDKASRIILATDGDIPGQALAEELARRLGKERCWRVYWPKKDEVIYFKDANEVLVNLGAEALRDAIDKAELLYQMQKLD</sequence>
<evidence type="ECO:0000259" key="2">
    <source>
        <dbReference type="SMART" id="SM00493"/>
    </source>
</evidence>
<dbReference type="OrthoDB" id="275278at2759"/>
<dbReference type="GO" id="GO:0003697">
    <property type="term" value="F:single-stranded DNA binding"/>
    <property type="evidence" value="ECO:0007669"/>
    <property type="project" value="InterPro"/>
</dbReference>
<dbReference type="AlphaFoldDB" id="A0A830CLF8"/>
<dbReference type="InterPro" id="IPR034154">
    <property type="entry name" value="TOPRIM_DnaG/twinkle"/>
</dbReference>
<dbReference type="SUPFAM" id="SSF56731">
    <property type="entry name" value="DNA primase core"/>
    <property type="match status" value="1"/>
</dbReference>
<proteinExistence type="predicted"/>
<evidence type="ECO:0000313" key="3">
    <source>
        <dbReference type="EMBL" id="GFP95925.1"/>
    </source>
</evidence>
<dbReference type="InterPro" id="IPR006171">
    <property type="entry name" value="TOPRIM_dom"/>
</dbReference>
<dbReference type="Gene3D" id="3.40.1360.10">
    <property type="match status" value="1"/>
</dbReference>
<dbReference type="InterPro" id="IPR027032">
    <property type="entry name" value="Twinkle-like"/>
</dbReference>
<accession>A0A830CLF8</accession>
<dbReference type="GO" id="GO:0043139">
    <property type="term" value="F:5'-3' DNA helicase activity"/>
    <property type="evidence" value="ECO:0007669"/>
    <property type="project" value="InterPro"/>
</dbReference>
<organism evidence="3 4">
    <name type="scientific">Phtheirospermum japonicum</name>
    <dbReference type="NCBI Taxonomy" id="374723"/>
    <lineage>
        <taxon>Eukaryota</taxon>
        <taxon>Viridiplantae</taxon>
        <taxon>Streptophyta</taxon>
        <taxon>Embryophyta</taxon>
        <taxon>Tracheophyta</taxon>
        <taxon>Spermatophyta</taxon>
        <taxon>Magnoliopsida</taxon>
        <taxon>eudicotyledons</taxon>
        <taxon>Gunneridae</taxon>
        <taxon>Pentapetalae</taxon>
        <taxon>asterids</taxon>
        <taxon>lamiids</taxon>
        <taxon>Lamiales</taxon>
        <taxon>Orobanchaceae</taxon>
        <taxon>Orobanchaceae incertae sedis</taxon>
        <taxon>Phtheirospermum</taxon>
    </lineage>
</organism>
<keyword evidence="4" id="KW-1185">Reference proteome</keyword>